<comment type="caution">
    <text evidence="9">The sequence shown here is derived from an EMBL/GenBank/DDBJ whole genome shotgun (WGS) entry which is preliminary data.</text>
</comment>
<feature type="transmembrane region" description="Helical" evidence="7">
    <location>
        <begin position="42"/>
        <end position="62"/>
    </location>
</feature>
<dbReference type="Gene3D" id="1.10.1060.10">
    <property type="entry name" value="Alpha-helical ferredoxin"/>
    <property type="match status" value="1"/>
</dbReference>
<dbReference type="InterPro" id="IPR014116">
    <property type="entry name" value="Cyt_c_oxidase_cbb3_FixG"/>
</dbReference>
<dbReference type="InterPro" id="IPR013783">
    <property type="entry name" value="Ig-like_fold"/>
</dbReference>
<evidence type="ECO:0000313" key="10">
    <source>
        <dbReference type="Proteomes" id="UP000028252"/>
    </source>
</evidence>
<reference evidence="9 10" key="1">
    <citation type="submission" date="2014-04" db="EMBL/GenBank/DDBJ databases">
        <title>Marinobacterium kochiensis sp. nov., isolated from sediment sample collected from Kochi backwaters in Kerala, India.</title>
        <authorList>
            <person name="Singh A."/>
            <person name="Pinnaka A.K."/>
        </authorList>
    </citation>
    <scope>NUCLEOTIDE SEQUENCE [LARGE SCALE GENOMIC DNA]</scope>
    <source>
        <strain evidence="9 10">AK27</strain>
    </source>
</reference>
<dbReference type="GO" id="GO:0046872">
    <property type="term" value="F:metal ion binding"/>
    <property type="evidence" value="ECO:0007669"/>
    <property type="project" value="UniProtKB-KW"/>
</dbReference>
<organism evidence="9 10">
    <name type="scientific">Marinobacterium lacunae</name>
    <dbReference type="NCBI Taxonomy" id="1232683"/>
    <lineage>
        <taxon>Bacteria</taxon>
        <taxon>Pseudomonadati</taxon>
        <taxon>Pseudomonadota</taxon>
        <taxon>Gammaproteobacteria</taxon>
        <taxon>Oceanospirillales</taxon>
        <taxon>Oceanospirillaceae</taxon>
        <taxon>Marinobacterium</taxon>
    </lineage>
</organism>
<evidence type="ECO:0000313" key="9">
    <source>
        <dbReference type="EMBL" id="KEA62784.1"/>
    </source>
</evidence>
<keyword evidence="2" id="KW-0004">4Fe-4S</keyword>
<feature type="transmembrane region" description="Helical" evidence="7">
    <location>
        <begin position="200"/>
        <end position="217"/>
    </location>
</feature>
<evidence type="ECO:0000256" key="5">
    <source>
        <dbReference type="ARBA" id="ARBA00023004"/>
    </source>
</evidence>
<dbReference type="OrthoDB" id="9811700at2"/>
<keyword evidence="7" id="KW-1133">Transmembrane helix</keyword>
<dbReference type="RefSeq" id="WP_036190380.1">
    <property type="nucleotide sequence ID" value="NZ_JMQN01000047.1"/>
</dbReference>
<dbReference type="Proteomes" id="UP000028252">
    <property type="component" value="Unassembled WGS sequence"/>
</dbReference>
<feature type="transmembrane region" description="Helical" evidence="7">
    <location>
        <begin position="338"/>
        <end position="357"/>
    </location>
</feature>
<evidence type="ECO:0000256" key="6">
    <source>
        <dbReference type="ARBA" id="ARBA00023014"/>
    </source>
</evidence>
<sequence>MNQIPVKDLTPKKSSGEKENFDLYAKREHIYVKYYKGLFKNLRIISGAMMLIMFYGFSWLQWDGRQAVLFDLPNRQFHVFGLTFWPQDFMLLSWLLIILAFTLFFVTVFAGRLWCGYACPQFVWTWLFIWAERVTEGDRNKRMKLDKSPMNSEKALRKSAKHLLWLLIAAASAIAFVGYFSPIRELVPHVLAFNLGPWETWWLAFFTVATYGNAGWLREQVCIYMCPYARFQSVMFDQDTLVISYDEKRGEQRGSRKKDADYKAQGLGDCIDCGNCVHVCPVGIDIRDGLQYECVACGACVDACDDIMDRMGYERGLVRYTTEHSLEGKTTHLFRPRLIGYFIALIAMFVAFAYTLYSRVPLEVDIIRDRGQLYTTTPDGMIENVYTLKLANKEQQGHEYRITLSGPDGLTLETANVVSIAAGELLDYPVRAQMDPADIELPNYDIQFTVEALDNPSITVTEDNRFIGPTPTR</sequence>
<keyword evidence="4" id="KW-0249">Electron transport</keyword>
<dbReference type="Pfam" id="PF11614">
    <property type="entry name" value="FixG_C"/>
    <property type="match status" value="1"/>
</dbReference>
<keyword evidence="5" id="KW-0408">Iron</keyword>
<protein>
    <submittedName>
        <fullName evidence="9">Type cbb3 cytochrome oxidase biogenesis protein CcoG, involved in Cu oxidation</fullName>
    </submittedName>
</protein>
<dbReference type="SUPFAM" id="SSF54862">
    <property type="entry name" value="4Fe-4S ferredoxins"/>
    <property type="match status" value="1"/>
</dbReference>
<evidence type="ECO:0000259" key="8">
    <source>
        <dbReference type="PROSITE" id="PS51379"/>
    </source>
</evidence>
<evidence type="ECO:0000256" key="1">
    <source>
        <dbReference type="ARBA" id="ARBA00022448"/>
    </source>
</evidence>
<dbReference type="InterPro" id="IPR017900">
    <property type="entry name" value="4Fe4S_Fe_S_CS"/>
</dbReference>
<accession>A0A081FW79</accession>
<dbReference type="PROSITE" id="PS51379">
    <property type="entry name" value="4FE4S_FER_2"/>
    <property type="match status" value="1"/>
</dbReference>
<proteinExistence type="predicted"/>
<evidence type="ECO:0000256" key="2">
    <source>
        <dbReference type="ARBA" id="ARBA00022485"/>
    </source>
</evidence>
<evidence type="ECO:0000256" key="7">
    <source>
        <dbReference type="SAM" id="Phobius"/>
    </source>
</evidence>
<keyword evidence="7" id="KW-0812">Transmembrane</keyword>
<dbReference type="NCBIfam" id="TIGR02745">
    <property type="entry name" value="ccoG_rdxA_fixG"/>
    <property type="match status" value="1"/>
</dbReference>
<feature type="transmembrane region" description="Helical" evidence="7">
    <location>
        <begin position="163"/>
        <end position="180"/>
    </location>
</feature>
<dbReference type="InterPro" id="IPR051684">
    <property type="entry name" value="Electron_Trans/Redox"/>
</dbReference>
<dbReference type="eggNOG" id="COG0348">
    <property type="taxonomic scope" value="Bacteria"/>
</dbReference>
<dbReference type="InterPro" id="IPR017896">
    <property type="entry name" value="4Fe4S_Fe-S-bd"/>
</dbReference>
<dbReference type="PANTHER" id="PTHR30176:SF3">
    <property type="entry name" value="FERREDOXIN-TYPE PROTEIN NAPH"/>
    <property type="match status" value="1"/>
</dbReference>
<dbReference type="PROSITE" id="PS00198">
    <property type="entry name" value="4FE4S_FER_1"/>
    <property type="match status" value="1"/>
</dbReference>
<dbReference type="GO" id="GO:0005886">
    <property type="term" value="C:plasma membrane"/>
    <property type="evidence" value="ECO:0007669"/>
    <property type="project" value="TreeGrafter"/>
</dbReference>
<gene>
    <name evidence="9" type="ORF">ADIMK_3256</name>
</gene>
<dbReference type="InterPro" id="IPR032879">
    <property type="entry name" value="FixG_C"/>
</dbReference>
<keyword evidence="10" id="KW-1185">Reference proteome</keyword>
<dbReference type="FunFam" id="1.10.1060.10:FF:000015">
    <property type="entry name" value="Cytochrome c oxidase accessory protein CcoG"/>
    <property type="match status" value="1"/>
</dbReference>
<dbReference type="GO" id="GO:0051539">
    <property type="term" value="F:4 iron, 4 sulfur cluster binding"/>
    <property type="evidence" value="ECO:0007669"/>
    <property type="project" value="UniProtKB-KW"/>
</dbReference>
<evidence type="ECO:0000256" key="3">
    <source>
        <dbReference type="ARBA" id="ARBA00022723"/>
    </source>
</evidence>
<keyword evidence="6" id="KW-0411">Iron-sulfur</keyword>
<keyword evidence="3" id="KW-0479">Metal-binding</keyword>
<keyword evidence="1" id="KW-0813">Transport</keyword>
<dbReference type="PANTHER" id="PTHR30176">
    <property type="entry name" value="FERREDOXIN-TYPE PROTEIN NAPH"/>
    <property type="match status" value="1"/>
</dbReference>
<name>A0A081FW79_9GAMM</name>
<feature type="transmembrane region" description="Helical" evidence="7">
    <location>
        <begin position="91"/>
        <end position="115"/>
    </location>
</feature>
<dbReference type="STRING" id="1232683.ADIMK_3256"/>
<dbReference type="Pfam" id="PF13746">
    <property type="entry name" value="Fer4_18"/>
    <property type="match status" value="1"/>
</dbReference>
<feature type="domain" description="4Fe-4S ferredoxin-type" evidence="8">
    <location>
        <begin position="260"/>
        <end position="289"/>
    </location>
</feature>
<dbReference type="PATRIC" id="fig|1232683.4.peg.3206"/>
<dbReference type="Gene3D" id="2.60.40.10">
    <property type="entry name" value="Immunoglobulins"/>
    <property type="match status" value="1"/>
</dbReference>
<dbReference type="EMBL" id="JMQN01000047">
    <property type="protein sequence ID" value="KEA62784.1"/>
    <property type="molecule type" value="Genomic_DNA"/>
</dbReference>
<keyword evidence="7" id="KW-0472">Membrane</keyword>
<dbReference type="InterPro" id="IPR009051">
    <property type="entry name" value="Helical_ferredxn"/>
</dbReference>
<dbReference type="AlphaFoldDB" id="A0A081FW79"/>
<evidence type="ECO:0000256" key="4">
    <source>
        <dbReference type="ARBA" id="ARBA00022982"/>
    </source>
</evidence>